<evidence type="ECO:0000313" key="2">
    <source>
        <dbReference type="Proteomes" id="UP000444174"/>
    </source>
</evidence>
<gene>
    <name evidence="1" type="ORF">GFB49_00115</name>
</gene>
<dbReference type="Gene3D" id="3.30.70.1520">
    <property type="entry name" value="Heterotetrameric sarcosine oxidase"/>
    <property type="match status" value="1"/>
</dbReference>
<dbReference type="AlphaFoldDB" id="A0A843YAE3"/>
<reference evidence="1 2" key="1">
    <citation type="submission" date="2019-10" db="EMBL/GenBank/DDBJ databases">
        <title>Epibacterium sp. nov., isolated from seawater.</title>
        <authorList>
            <person name="Zhang X."/>
            <person name="Li N."/>
        </authorList>
    </citation>
    <scope>NUCLEOTIDE SEQUENCE [LARGE SCALE GENOMIC DNA]</scope>
    <source>
        <strain evidence="1 2">SM1979</strain>
    </source>
</reference>
<accession>A0A843YAE3</accession>
<evidence type="ECO:0000313" key="1">
    <source>
        <dbReference type="EMBL" id="MQQ06848.1"/>
    </source>
</evidence>
<dbReference type="Pfam" id="PF04268">
    <property type="entry name" value="SoxG"/>
    <property type="match status" value="1"/>
</dbReference>
<proteinExistence type="predicted"/>
<dbReference type="InterPro" id="IPR027266">
    <property type="entry name" value="TrmE/GcvT-like"/>
</dbReference>
<dbReference type="Gene3D" id="3.30.1360.120">
    <property type="entry name" value="Probable tRNA modification gtpase trme, domain 1"/>
    <property type="match status" value="1"/>
</dbReference>
<organism evidence="1 2">
    <name type="scientific">Tritonibacter litoralis</name>
    <dbReference type="NCBI Taxonomy" id="2662264"/>
    <lineage>
        <taxon>Bacteria</taxon>
        <taxon>Pseudomonadati</taxon>
        <taxon>Pseudomonadota</taxon>
        <taxon>Alphaproteobacteria</taxon>
        <taxon>Rhodobacterales</taxon>
        <taxon>Paracoccaceae</taxon>
        <taxon>Tritonibacter</taxon>
    </lineage>
</organism>
<comment type="caution">
    <text evidence="1">The sequence shown here is derived from an EMBL/GenBank/DDBJ whole genome shotgun (WGS) entry which is preliminary data.</text>
</comment>
<sequence>MSKAVSVLNGARFSGLAEVADAGLVGMITLRGDLESSAVAAAVQSTTGCAIPAVRKTVEASGNSVSWMSPDELLIVTAYDQVADLCAKLQEALTQEHALVVNVSDARSCFTLSGNGAREVLGKVAPVDFAADQFQPGDFRRSRLAQVAGAFWLDQGGAFHIVCFRSVGEYVFNLLKTAADPDAGVGVYS</sequence>
<dbReference type="RefSeq" id="WP_153213782.1">
    <property type="nucleotide sequence ID" value="NZ_WIBF01000001.1"/>
</dbReference>
<protein>
    <submittedName>
        <fullName evidence="1">Sarcosine oxidase subunit gamma</fullName>
    </submittedName>
</protein>
<dbReference type="SUPFAM" id="SSF103025">
    <property type="entry name" value="Folate-binding domain"/>
    <property type="match status" value="1"/>
</dbReference>
<dbReference type="EMBL" id="WIBF01000001">
    <property type="protein sequence ID" value="MQQ06848.1"/>
    <property type="molecule type" value="Genomic_DNA"/>
</dbReference>
<name>A0A843YAE3_9RHOB</name>
<dbReference type="Proteomes" id="UP000444174">
    <property type="component" value="Unassembled WGS sequence"/>
</dbReference>
<dbReference type="InterPro" id="IPR007375">
    <property type="entry name" value="SoxG"/>
</dbReference>
<keyword evidence="2" id="KW-1185">Reference proteome</keyword>